<evidence type="ECO:0000313" key="3">
    <source>
        <dbReference type="Proteomes" id="UP000053820"/>
    </source>
</evidence>
<feature type="region of interest" description="Disordered" evidence="1">
    <location>
        <begin position="289"/>
        <end position="315"/>
    </location>
</feature>
<dbReference type="InterPro" id="IPR001087">
    <property type="entry name" value="GDSL"/>
</dbReference>
<dbReference type="SUPFAM" id="SSF52266">
    <property type="entry name" value="SGNH hydrolase"/>
    <property type="match status" value="1"/>
</dbReference>
<proteinExistence type="predicted"/>
<dbReference type="Proteomes" id="UP000053820">
    <property type="component" value="Unassembled WGS sequence"/>
</dbReference>
<feature type="region of interest" description="Disordered" evidence="1">
    <location>
        <begin position="1"/>
        <end position="68"/>
    </location>
</feature>
<name>A0A0C9WC89_9AGAM</name>
<evidence type="ECO:0000256" key="1">
    <source>
        <dbReference type="SAM" id="MobiDB-lite"/>
    </source>
</evidence>
<reference evidence="2 3" key="1">
    <citation type="submission" date="2014-04" db="EMBL/GenBank/DDBJ databases">
        <title>Evolutionary Origins and Diversification of the Mycorrhizal Mutualists.</title>
        <authorList>
            <consortium name="DOE Joint Genome Institute"/>
            <consortium name="Mycorrhizal Genomics Consortium"/>
            <person name="Kohler A."/>
            <person name="Kuo A."/>
            <person name="Nagy L.G."/>
            <person name="Floudas D."/>
            <person name="Copeland A."/>
            <person name="Barry K.W."/>
            <person name="Cichocki N."/>
            <person name="Veneault-Fourrey C."/>
            <person name="LaButti K."/>
            <person name="Lindquist E.A."/>
            <person name="Lipzen A."/>
            <person name="Lundell T."/>
            <person name="Morin E."/>
            <person name="Murat C."/>
            <person name="Riley R."/>
            <person name="Ohm R."/>
            <person name="Sun H."/>
            <person name="Tunlid A."/>
            <person name="Henrissat B."/>
            <person name="Grigoriev I.V."/>
            <person name="Hibbett D.S."/>
            <person name="Martin F."/>
        </authorList>
    </citation>
    <scope>NUCLEOTIDE SEQUENCE [LARGE SCALE GENOMIC DNA]</scope>
    <source>
        <strain evidence="2 3">MD-312</strain>
    </source>
</reference>
<dbReference type="GO" id="GO:0016788">
    <property type="term" value="F:hydrolase activity, acting on ester bonds"/>
    <property type="evidence" value="ECO:0007669"/>
    <property type="project" value="InterPro"/>
</dbReference>
<dbReference type="OrthoDB" id="1600564at2759"/>
<dbReference type="InterPro" id="IPR036514">
    <property type="entry name" value="SGNH_hydro_sf"/>
</dbReference>
<organism evidence="2 3">
    <name type="scientific">Hydnomerulius pinastri MD-312</name>
    <dbReference type="NCBI Taxonomy" id="994086"/>
    <lineage>
        <taxon>Eukaryota</taxon>
        <taxon>Fungi</taxon>
        <taxon>Dikarya</taxon>
        <taxon>Basidiomycota</taxon>
        <taxon>Agaricomycotina</taxon>
        <taxon>Agaricomycetes</taxon>
        <taxon>Agaricomycetidae</taxon>
        <taxon>Boletales</taxon>
        <taxon>Boletales incertae sedis</taxon>
        <taxon>Leucogyrophana</taxon>
    </lineage>
</organism>
<dbReference type="EMBL" id="KN839859">
    <property type="protein sequence ID" value="KIJ61886.1"/>
    <property type="molecule type" value="Genomic_DNA"/>
</dbReference>
<keyword evidence="3" id="KW-1185">Reference proteome</keyword>
<sequence>MTTVPRVARSIERADHRKRVGSHPDVITGSDDDRDNNRHPAKPKKRRVDSDLNATESRPGCADSNGSAKARDNVAGSLLKLCVQSQRWQGLDAVTDLVVFGDSTTRFGAHKTWLNHFMQFTNTSRSRSGSSAPMTAHVYATQGHTIEDDLSSPLDQFFSHFPAKLGPQSSSTLGAESTLYVIWMGTNDCGRTEEDDLEEIVEKLVGDGLDELYTKAGGRNFLVIDVPPKDRSPGALDNSSALSPRYTTFNDLLITHLAQFASSSSHASVFVFSSYDVVAAILDDPTVHGFEEEDAERPREGEENEESDDEREEDGIWLDELHLTGPVHKIIADRLRTALASL</sequence>
<protein>
    <submittedName>
        <fullName evidence="2">Carbohydrate esterase family 16 protein</fullName>
    </submittedName>
</protein>
<dbReference type="Pfam" id="PF00657">
    <property type="entry name" value="Lipase_GDSL"/>
    <property type="match status" value="1"/>
</dbReference>
<gene>
    <name evidence="2" type="ORF">HYDPIDRAFT_30954</name>
</gene>
<dbReference type="HOGENOM" id="CLU_015101_4_1_1"/>
<feature type="compositionally biased region" description="Acidic residues" evidence="1">
    <location>
        <begin position="302"/>
        <end position="315"/>
    </location>
</feature>
<feature type="compositionally biased region" description="Basic and acidic residues" evidence="1">
    <location>
        <begin position="289"/>
        <end position="301"/>
    </location>
</feature>
<accession>A0A0C9WC89</accession>
<dbReference type="Gene3D" id="3.40.50.1110">
    <property type="entry name" value="SGNH hydrolase"/>
    <property type="match status" value="1"/>
</dbReference>
<dbReference type="AlphaFoldDB" id="A0A0C9WC89"/>
<evidence type="ECO:0000313" key="2">
    <source>
        <dbReference type="EMBL" id="KIJ61886.1"/>
    </source>
</evidence>